<proteinExistence type="predicted"/>
<dbReference type="RefSeq" id="WP_253668610.1">
    <property type="nucleotide sequence ID" value="NZ_JAMTCP010000004.1"/>
</dbReference>
<dbReference type="Proteomes" id="UP001205311">
    <property type="component" value="Unassembled WGS sequence"/>
</dbReference>
<gene>
    <name evidence="1" type="ORF">LX15_001356</name>
</gene>
<evidence type="ECO:0000313" key="1">
    <source>
        <dbReference type="EMBL" id="MCP2257671.1"/>
    </source>
</evidence>
<evidence type="ECO:0008006" key="3">
    <source>
        <dbReference type="Google" id="ProtNLM"/>
    </source>
</evidence>
<protein>
    <recommendedName>
        <fullName evidence="3">DUF2867 domain-containing protein</fullName>
    </recommendedName>
</protein>
<dbReference type="EMBL" id="JAMTCP010000004">
    <property type="protein sequence ID" value="MCP2257671.1"/>
    <property type="molecule type" value="Genomic_DNA"/>
</dbReference>
<reference evidence="1 2" key="1">
    <citation type="submission" date="2022-06" db="EMBL/GenBank/DDBJ databases">
        <title>Genomic Encyclopedia of Archaeal and Bacterial Type Strains, Phase II (KMG-II): from individual species to whole genera.</title>
        <authorList>
            <person name="Goeker M."/>
        </authorList>
    </citation>
    <scope>NUCLEOTIDE SEQUENCE [LARGE SCALE GENOMIC DNA]</scope>
    <source>
        <strain evidence="1 2">DSM 40477</strain>
    </source>
</reference>
<sequence>MVDSVSPAPTTDLARETAVPPALRELSELSQIDYENTVIADTVLAPNLTAEQWAREVLEGAPAEQRDLLTGGWTNLGLRLTRERSDDVVLGWSVRRRTPDHLVLAVSSDDGLEGELVIERRQHAVLFASFIRHSSDEARARWKRVEPMHTPAMCQLLGQGVHRVASA</sequence>
<comment type="caution">
    <text evidence="1">The sequence shown here is derived from an EMBL/GenBank/DDBJ whole genome shotgun (WGS) entry which is preliminary data.</text>
</comment>
<keyword evidence="2" id="KW-1185">Reference proteome</keyword>
<accession>A0ABT1HQ76</accession>
<evidence type="ECO:0000313" key="2">
    <source>
        <dbReference type="Proteomes" id="UP001205311"/>
    </source>
</evidence>
<name>A0ABT1HQ76_STRSD</name>
<organism evidence="1 2">
    <name type="scientific">Streptoalloteichus tenebrarius (strain ATCC 17920 / DSM 40477 / JCM 4838 / CBS 697.72 / NBRC 16177 / NCIMB 11028 / NRRL B-12390 / A12253. 1 / ISP 5477)</name>
    <name type="common">Streptomyces tenebrarius</name>
    <dbReference type="NCBI Taxonomy" id="1933"/>
    <lineage>
        <taxon>Bacteria</taxon>
        <taxon>Bacillati</taxon>
        <taxon>Actinomycetota</taxon>
        <taxon>Actinomycetes</taxon>
        <taxon>Pseudonocardiales</taxon>
        <taxon>Pseudonocardiaceae</taxon>
        <taxon>Streptoalloteichus</taxon>
    </lineage>
</organism>